<dbReference type="Proteomes" id="UP001589692">
    <property type="component" value="Unassembled WGS sequence"/>
</dbReference>
<name>A0ABV6AEB7_9HYPH</name>
<comment type="function">
    <text evidence="1">Part of the ABC transporter complex MalEFGK involved in maltose/maltodextrin import. Probably responsible for the translocation of the substrate across the membrane.</text>
</comment>
<feature type="transmembrane region" description="Helical" evidence="11">
    <location>
        <begin position="69"/>
        <end position="87"/>
    </location>
</feature>
<dbReference type="CDD" id="cd06261">
    <property type="entry name" value="TM_PBP2"/>
    <property type="match status" value="1"/>
</dbReference>
<protein>
    <recommendedName>
        <fullName evidence="10">Maltose/maltodextrin transport system permease protein MalG</fullName>
    </recommendedName>
</protein>
<proteinExistence type="inferred from homology"/>
<dbReference type="EMBL" id="JBHMAA010000007">
    <property type="protein sequence ID" value="MFB9948217.1"/>
    <property type="molecule type" value="Genomic_DNA"/>
</dbReference>
<evidence type="ECO:0000256" key="2">
    <source>
        <dbReference type="ARBA" id="ARBA00004651"/>
    </source>
</evidence>
<feature type="transmembrane region" description="Helical" evidence="11">
    <location>
        <begin position="184"/>
        <end position="208"/>
    </location>
</feature>
<keyword evidence="4 11" id="KW-0813">Transport</keyword>
<sequence length="353" mass="39094">MTVIHPVSAAPDWLRLQRRGVLNRVGFLSTIVLFLTVVSVPILLPYLWLLMKSLTTSDENLGRLVLWRSGAIAALAYFAAVAIAFSANRVLNPALLWMALGAVIALLSFVFVMPHLTLENYRFLWNRDIAGTGTSRMDLMPSIWTSMGSSLLFAVSQTVIVTAVATPAAYALSRFSFVGRENFLRGLLLLHAFPALALTVAIFVQLHYMGLLNSLFGVVLVMSALELPFAIFVLKGFFDNVPWDIEMSAVTDGATRSQAFRMVVLPQVRSGLIAVATFTFLRGWEEYVFVQTLLIDKSRMTMSLYLFFVAQDNMGADYGMIAAVGIVYLLPVLILYIFTQKYITQMSFGGIKG</sequence>
<accession>A0ABV6AEB7</accession>
<evidence type="ECO:0000256" key="1">
    <source>
        <dbReference type="ARBA" id="ARBA00002264"/>
    </source>
</evidence>
<keyword evidence="14" id="KW-1185">Reference proteome</keyword>
<dbReference type="RefSeq" id="WP_377257245.1">
    <property type="nucleotide sequence ID" value="NZ_JBHMAA010000007.1"/>
</dbReference>
<dbReference type="InterPro" id="IPR050901">
    <property type="entry name" value="BP-dep_ABC_trans_perm"/>
</dbReference>
<feature type="transmembrane region" description="Helical" evidence="11">
    <location>
        <begin position="25"/>
        <end position="49"/>
    </location>
</feature>
<keyword evidence="6" id="KW-0762">Sugar transport</keyword>
<keyword evidence="9 11" id="KW-0472">Membrane</keyword>
<gene>
    <name evidence="13" type="ORF">ACFFP0_05120</name>
</gene>
<dbReference type="SUPFAM" id="SSF161098">
    <property type="entry name" value="MetI-like"/>
    <property type="match status" value="1"/>
</dbReference>
<feature type="transmembrane region" description="Helical" evidence="11">
    <location>
        <begin position="259"/>
        <end position="281"/>
    </location>
</feature>
<comment type="subcellular location">
    <subcellularLocation>
        <location evidence="2 11">Cell membrane</location>
        <topology evidence="2 11">Multi-pass membrane protein</topology>
    </subcellularLocation>
</comment>
<dbReference type="Gene3D" id="1.10.3720.10">
    <property type="entry name" value="MetI-like"/>
    <property type="match status" value="1"/>
</dbReference>
<evidence type="ECO:0000256" key="10">
    <source>
        <dbReference type="ARBA" id="ARBA00041109"/>
    </source>
</evidence>
<feature type="domain" description="ABC transmembrane type-1" evidence="12">
    <location>
        <begin position="147"/>
        <end position="339"/>
    </location>
</feature>
<dbReference type="PROSITE" id="PS50928">
    <property type="entry name" value="ABC_TM1"/>
    <property type="match status" value="1"/>
</dbReference>
<feature type="transmembrane region" description="Helical" evidence="11">
    <location>
        <begin position="94"/>
        <end position="116"/>
    </location>
</feature>
<feature type="transmembrane region" description="Helical" evidence="11">
    <location>
        <begin position="214"/>
        <end position="238"/>
    </location>
</feature>
<comment type="caution">
    <text evidence="13">The sequence shown here is derived from an EMBL/GenBank/DDBJ whole genome shotgun (WGS) entry which is preliminary data.</text>
</comment>
<feature type="transmembrane region" description="Helical" evidence="11">
    <location>
        <begin position="318"/>
        <end position="338"/>
    </location>
</feature>
<keyword evidence="8 11" id="KW-1133">Transmembrane helix</keyword>
<evidence type="ECO:0000256" key="6">
    <source>
        <dbReference type="ARBA" id="ARBA00022597"/>
    </source>
</evidence>
<dbReference type="PANTHER" id="PTHR32243">
    <property type="entry name" value="MALTOSE TRANSPORT SYSTEM PERMEASE-RELATED"/>
    <property type="match status" value="1"/>
</dbReference>
<evidence type="ECO:0000313" key="14">
    <source>
        <dbReference type="Proteomes" id="UP001589692"/>
    </source>
</evidence>
<evidence type="ECO:0000256" key="5">
    <source>
        <dbReference type="ARBA" id="ARBA00022475"/>
    </source>
</evidence>
<reference evidence="13 14" key="1">
    <citation type="submission" date="2024-09" db="EMBL/GenBank/DDBJ databases">
        <authorList>
            <person name="Sun Q."/>
            <person name="Mori K."/>
        </authorList>
    </citation>
    <scope>NUCLEOTIDE SEQUENCE [LARGE SCALE GENOMIC DNA]</scope>
    <source>
        <strain evidence="13 14">TBRC 4938</strain>
    </source>
</reference>
<organism evidence="13 14">
    <name type="scientific">Rhizobium puerariae</name>
    <dbReference type="NCBI Taxonomy" id="1585791"/>
    <lineage>
        <taxon>Bacteria</taxon>
        <taxon>Pseudomonadati</taxon>
        <taxon>Pseudomonadota</taxon>
        <taxon>Alphaproteobacteria</taxon>
        <taxon>Hyphomicrobiales</taxon>
        <taxon>Rhizobiaceae</taxon>
        <taxon>Rhizobium/Agrobacterium group</taxon>
        <taxon>Rhizobium</taxon>
    </lineage>
</organism>
<evidence type="ECO:0000256" key="4">
    <source>
        <dbReference type="ARBA" id="ARBA00022448"/>
    </source>
</evidence>
<evidence type="ECO:0000256" key="8">
    <source>
        <dbReference type="ARBA" id="ARBA00022989"/>
    </source>
</evidence>
<evidence type="ECO:0000313" key="13">
    <source>
        <dbReference type="EMBL" id="MFB9948217.1"/>
    </source>
</evidence>
<feature type="transmembrane region" description="Helical" evidence="11">
    <location>
        <begin position="151"/>
        <end position="172"/>
    </location>
</feature>
<evidence type="ECO:0000259" key="12">
    <source>
        <dbReference type="PROSITE" id="PS50928"/>
    </source>
</evidence>
<dbReference type="PANTHER" id="PTHR32243:SF50">
    <property type="entry name" value="MALTOSE_MALTODEXTRIN TRANSPORT SYSTEM PERMEASE PROTEIN MALG"/>
    <property type="match status" value="1"/>
</dbReference>
<dbReference type="Pfam" id="PF00528">
    <property type="entry name" value="BPD_transp_1"/>
    <property type="match status" value="1"/>
</dbReference>
<comment type="similarity">
    <text evidence="3">Belongs to the binding-protein-dependent transport system permease family. MalFG subfamily.</text>
</comment>
<evidence type="ECO:0000256" key="11">
    <source>
        <dbReference type="RuleBase" id="RU363032"/>
    </source>
</evidence>
<dbReference type="InterPro" id="IPR000515">
    <property type="entry name" value="MetI-like"/>
</dbReference>
<keyword evidence="5" id="KW-1003">Cell membrane</keyword>
<evidence type="ECO:0000256" key="3">
    <source>
        <dbReference type="ARBA" id="ARBA00009047"/>
    </source>
</evidence>
<evidence type="ECO:0000256" key="7">
    <source>
        <dbReference type="ARBA" id="ARBA00022692"/>
    </source>
</evidence>
<keyword evidence="7 11" id="KW-0812">Transmembrane</keyword>
<evidence type="ECO:0000256" key="9">
    <source>
        <dbReference type="ARBA" id="ARBA00023136"/>
    </source>
</evidence>
<dbReference type="InterPro" id="IPR035906">
    <property type="entry name" value="MetI-like_sf"/>
</dbReference>